<dbReference type="NCBIfam" id="TIGR04282">
    <property type="entry name" value="glyco_like_cofC"/>
    <property type="match status" value="1"/>
</dbReference>
<dbReference type="InterPro" id="IPR026461">
    <property type="entry name" value="Trfase_2_rSAM/seldom_assoc"/>
</dbReference>
<dbReference type="STRING" id="400682.A0A1X7VRK8"/>
<accession>A0A1X7VRK8</accession>
<dbReference type="eggNOG" id="ENOG502R8AJ">
    <property type="taxonomic scope" value="Eukaryota"/>
</dbReference>
<dbReference type="PANTHER" id="PTHR36529">
    <property type="entry name" value="SLL1095 PROTEIN"/>
    <property type="match status" value="1"/>
</dbReference>
<evidence type="ECO:0000313" key="3">
    <source>
        <dbReference type="Proteomes" id="UP000007879"/>
    </source>
</evidence>
<dbReference type="Gene3D" id="3.90.550.10">
    <property type="entry name" value="Spore Coat Polysaccharide Biosynthesis Protein SpsA, Chain A"/>
    <property type="match status" value="2"/>
</dbReference>
<dbReference type="InterPro" id="IPR001173">
    <property type="entry name" value="Glyco_trans_2-like"/>
</dbReference>
<dbReference type="AlphaFoldDB" id="A0A1X7VRK8"/>
<dbReference type="InParanoid" id="A0A1X7VRK8"/>
<dbReference type="EnsemblMetazoa" id="Aqu2.1.42519_001">
    <property type="protein sequence ID" value="Aqu2.1.42519_001"/>
    <property type="gene ID" value="Aqu2.1.42519"/>
</dbReference>
<dbReference type="EnsemblMetazoa" id="XM_003382973.3">
    <property type="protein sequence ID" value="XP_003383021.1"/>
    <property type="gene ID" value="LOC100636312"/>
</dbReference>
<dbReference type="SUPFAM" id="SSF53448">
    <property type="entry name" value="Nucleotide-diphospho-sugar transferases"/>
    <property type="match status" value="2"/>
</dbReference>
<keyword evidence="3" id="KW-1185">Reference proteome</keyword>
<dbReference type="Pfam" id="PF00535">
    <property type="entry name" value="Glycos_transf_2"/>
    <property type="match status" value="1"/>
</dbReference>
<reference evidence="2" key="2">
    <citation type="submission" date="2017-05" db="UniProtKB">
        <authorList>
            <consortium name="EnsemblMetazoa"/>
        </authorList>
    </citation>
    <scope>IDENTIFICATION</scope>
</reference>
<name>A0A1X7VRK8_AMPQE</name>
<dbReference type="KEGG" id="aqu:100636312"/>
<sequence length="508" mass="57206">MLPLYLAVAYYLILTRVIPGIYQNWKRRRQLTLRRRVVLFTRYPTPGKTKTRLIPALGASGAAHLQLLMSNHIMSALKKAQLAISNLCIEVRYYGGSQQDMDYWIGSRGSDPVLVYRKQEGADLGERMSNALLEAMKEGAQTVLIVGSDIPGISPDLICEGFKLIEDESSDIILGPAIDGGYYTVGASARAEAKISQLFKGIDWGTDKVLQQQIEAASALGLKLKLLATELNDIDQDEDLPIVQKCMGISKTDILKPHWSIVIPVLNESHNLDRVIRTLVENADSPERLEIVLADGKSTDNPEKVVEELRNEFKGRGVKLKLITCSQRGRGVQLNEGAAATSHKLLMFIHADSQLPVHYDSKAINILTKPGVTAGAFHFGLDVLHVTEKRKEVSWWFLQQMKLLEWGTKRRSIHYELPYGDQGLFMWRNTFDSVGGYPMYRLMEDFEMVARLKKIGHIGFVEGMPLLTSARRWQKHGYLKITGMNTFIIMAYKCGVHPNTLARWYYGQ</sequence>
<dbReference type="Pfam" id="PF09837">
    <property type="entry name" value="DUF2064"/>
    <property type="match status" value="1"/>
</dbReference>
<feature type="domain" description="Glycosyltransferase 2-like" evidence="1">
    <location>
        <begin position="260"/>
        <end position="396"/>
    </location>
</feature>
<dbReference type="InterPro" id="IPR029044">
    <property type="entry name" value="Nucleotide-diphossugar_trans"/>
</dbReference>
<dbReference type="OrthoDB" id="191769at2759"/>
<evidence type="ECO:0000313" key="2">
    <source>
        <dbReference type="EnsemblMetazoa" id="Aqu2.1.42519_001"/>
    </source>
</evidence>
<dbReference type="InterPro" id="IPR018641">
    <property type="entry name" value="Trfase_1_rSAM/seldom-assoc"/>
</dbReference>
<dbReference type="CDD" id="cd02522">
    <property type="entry name" value="GT_2_like_a"/>
    <property type="match status" value="1"/>
</dbReference>
<reference evidence="3" key="1">
    <citation type="journal article" date="2010" name="Nature">
        <title>The Amphimedon queenslandica genome and the evolution of animal complexity.</title>
        <authorList>
            <person name="Srivastava M."/>
            <person name="Simakov O."/>
            <person name="Chapman J."/>
            <person name="Fahey B."/>
            <person name="Gauthier M.E."/>
            <person name="Mitros T."/>
            <person name="Richards G.S."/>
            <person name="Conaco C."/>
            <person name="Dacre M."/>
            <person name="Hellsten U."/>
            <person name="Larroux C."/>
            <person name="Putnam N.H."/>
            <person name="Stanke M."/>
            <person name="Adamska M."/>
            <person name="Darling A."/>
            <person name="Degnan S.M."/>
            <person name="Oakley T.H."/>
            <person name="Plachetzki D.C."/>
            <person name="Zhai Y."/>
            <person name="Adamski M."/>
            <person name="Calcino A."/>
            <person name="Cummins S.F."/>
            <person name="Goodstein D.M."/>
            <person name="Harris C."/>
            <person name="Jackson D.J."/>
            <person name="Leys S.P."/>
            <person name="Shu S."/>
            <person name="Woodcroft B.J."/>
            <person name="Vervoort M."/>
            <person name="Kosik K.S."/>
            <person name="Manning G."/>
            <person name="Degnan B.M."/>
            <person name="Rokhsar D.S."/>
        </authorList>
    </citation>
    <scope>NUCLEOTIDE SEQUENCE [LARGE SCALE GENOMIC DNA]</scope>
</reference>
<evidence type="ECO:0000259" key="1">
    <source>
        <dbReference type="Pfam" id="PF00535"/>
    </source>
</evidence>
<gene>
    <name evidence="2" type="primary">100636312</name>
</gene>
<dbReference type="NCBIfam" id="TIGR04283">
    <property type="entry name" value="glyco_like_mftF"/>
    <property type="match status" value="1"/>
</dbReference>
<organism evidence="2">
    <name type="scientific">Amphimedon queenslandica</name>
    <name type="common">Sponge</name>
    <dbReference type="NCBI Taxonomy" id="400682"/>
    <lineage>
        <taxon>Eukaryota</taxon>
        <taxon>Metazoa</taxon>
        <taxon>Porifera</taxon>
        <taxon>Demospongiae</taxon>
        <taxon>Heteroscleromorpha</taxon>
        <taxon>Haplosclerida</taxon>
        <taxon>Niphatidae</taxon>
        <taxon>Amphimedon</taxon>
    </lineage>
</organism>
<dbReference type="Proteomes" id="UP000007879">
    <property type="component" value="Unassembled WGS sequence"/>
</dbReference>
<protein>
    <recommendedName>
        <fullName evidence="1">Glycosyltransferase 2-like domain-containing protein</fullName>
    </recommendedName>
</protein>
<dbReference type="PANTHER" id="PTHR36529:SF1">
    <property type="entry name" value="GLYCOSYLTRANSFERASE"/>
    <property type="match status" value="1"/>
</dbReference>
<proteinExistence type="predicted"/>